<dbReference type="InterPro" id="IPR006680">
    <property type="entry name" value="Amidohydro-rel"/>
</dbReference>
<dbReference type="AlphaFoldDB" id="A0A1G5VHB6"/>
<dbReference type="InterPro" id="IPR032466">
    <property type="entry name" value="Metal_Hydrolase"/>
</dbReference>
<dbReference type="InterPro" id="IPR051781">
    <property type="entry name" value="Metallo-dep_Hydrolase"/>
</dbReference>
<reference evidence="3" key="1">
    <citation type="submission" date="2016-10" db="EMBL/GenBank/DDBJ databases">
        <authorList>
            <person name="Varghese N."/>
            <person name="Submissions S."/>
        </authorList>
    </citation>
    <scope>NUCLEOTIDE SEQUENCE [LARGE SCALE GENOMIC DNA]</scope>
    <source>
        <strain evidence="3">DSM 22703</strain>
    </source>
</reference>
<organism evidence="2 3">
    <name type="scientific">Algoriphagus alkaliphilus</name>
    <dbReference type="NCBI Taxonomy" id="279824"/>
    <lineage>
        <taxon>Bacteria</taxon>
        <taxon>Pseudomonadati</taxon>
        <taxon>Bacteroidota</taxon>
        <taxon>Cytophagia</taxon>
        <taxon>Cytophagales</taxon>
        <taxon>Cyclobacteriaceae</taxon>
        <taxon>Algoriphagus</taxon>
    </lineage>
</organism>
<dbReference type="SUPFAM" id="SSF51338">
    <property type="entry name" value="Composite domain of metallo-dependent hydrolases"/>
    <property type="match status" value="1"/>
</dbReference>
<keyword evidence="3" id="KW-1185">Reference proteome</keyword>
<accession>A0A1G5VHB6</accession>
<dbReference type="Gene3D" id="3.20.20.140">
    <property type="entry name" value="Metal-dependent hydrolases"/>
    <property type="match status" value="1"/>
</dbReference>
<dbReference type="Proteomes" id="UP000198756">
    <property type="component" value="Unassembled WGS sequence"/>
</dbReference>
<name>A0A1G5VHB6_9BACT</name>
<feature type="domain" description="Amidohydrolase-related" evidence="1">
    <location>
        <begin position="353"/>
        <end position="434"/>
    </location>
</feature>
<dbReference type="STRING" id="279824.SAMN03080617_00505"/>
<dbReference type="Pfam" id="PF01979">
    <property type="entry name" value="Amidohydro_1"/>
    <property type="match status" value="1"/>
</dbReference>
<dbReference type="PANTHER" id="PTHR43135">
    <property type="entry name" value="ALPHA-D-RIBOSE 1-METHYLPHOSPHONATE 5-TRIPHOSPHATE DIPHOSPHATASE"/>
    <property type="match status" value="1"/>
</dbReference>
<proteinExistence type="predicted"/>
<gene>
    <name evidence="2" type="ORF">SAMN03080617_00505</name>
</gene>
<dbReference type="SUPFAM" id="SSF51556">
    <property type="entry name" value="Metallo-dependent hydrolases"/>
    <property type="match status" value="1"/>
</dbReference>
<evidence type="ECO:0000259" key="1">
    <source>
        <dbReference type="Pfam" id="PF01979"/>
    </source>
</evidence>
<evidence type="ECO:0000313" key="3">
    <source>
        <dbReference type="Proteomes" id="UP000198756"/>
    </source>
</evidence>
<sequence length="499" mass="55097">MKSSTTQSTPTGEIMIQARFPVRIQAGMWPLKNNYKQMKKLNLILAALLGLGLNYSNAQTQKGNVLIKNATVLTVTKGNLENTDVLVQNGIIRQVGKNLSAPAGVETIDASGKYLMPGIIDAHSHVALDVVNEASSPITSEVRMKDVVNPFEIGIYRALAGGVTISHAMHGSANVVGGQNATLKHRWGAKDPSDIIMQDAPRTIKFALGENPTRVHGRGNGIQPRTRMGVEAVLRNGFNEAIQYKKGWETYNTAKGQKGNTKTPPVYNERLQTLADILDGKIIIHCHSYRADEIYMLINVAKDFAITKLVFQHTNEGFKVAPEIAQYTMGASVFADWWAYKMEVYYSTAFNAAILQRNGAITSINSDSAELIRHLYHEAAKTQRYGGLTDEEALAMITINPAKQLGIDDKVGSIEVGKQADLVIFEGHPLSSYTVPQMTFVDGVKYFDIKADPDDQRQFVSATEMVEPIFLHTHENHQCLQDVDAYFEAFQGAFIEEKH</sequence>
<dbReference type="PANTHER" id="PTHR43135:SF3">
    <property type="entry name" value="ALPHA-D-RIBOSE 1-METHYLPHOSPHONATE 5-TRIPHOSPHATE DIPHOSPHATASE"/>
    <property type="match status" value="1"/>
</dbReference>
<evidence type="ECO:0000313" key="2">
    <source>
        <dbReference type="EMBL" id="SDA44617.1"/>
    </source>
</evidence>
<protein>
    <submittedName>
        <fullName evidence="2">Imidazolonepropionase</fullName>
    </submittedName>
</protein>
<dbReference type="InterPro" id="IPR011059">
    <property type="entry name" value="Metal-dep_hydrolase_composite"/>
</dbReference>
<dbReference type="EMBL" id="FMXE01000003">
    <property type="protein sequence ID" value="SDA44617.1"/>
    <property type="molecule type" value="Genomic_DNA"/>
</dbReference>
<dbReference type="GO" id="GO:0016810">
    <property type="term" value="F:hydrolase activity, acting on carbon-nitrogen (but not peptide) bonds"/>
    <property type="evidence" value="ECO:0007669"/>
    <property type="project" value="InterPro"/>
</dbReference>